<evidence type="ECO:0000256" key="4">
    <source>
        <dbReference type="ARBA" id="ARBA00023163"/>
    </source>
</evidence>
<keyword evidence="3 5" id="KW-0238">DNA-binding</keyword>
<reference evidence="7" key="1">
    <citation type="submission" date="2022-10" db="EMBL/GenBank/DDBJ databases">
        <title>The complete genomes of actinobacterial strains from the NBC collection.</title>
        <authorList>
            <person name="Joergensen T.S."/>
            <person name="Alvarez Arevalo M."/>
            <person name="Sterndorff E.B."/>
            <person name="Faurdal D."/>
            <person name="Vuksanovic O."/>
            <person name="Mourched A.-S."/>
            <person name="Charusanti P."/>
            <person name="Shaw S."/>
            <person name="Blin K."/>
            <person name="Weber T."/>
        </authorList>
    </citation>
    <scope>NUCLEOTIDE SEQUENCE</scope>
    <source>
        <strain evidence="7">NBC_00248</strain>
    </source>
</reference>
<dbReference type="InterPro" id="IPR050109">
    <property type="entry name" value="HTH-type_TetR-like_transc_reg"/>
</dbReference>
<proteinExistence type="predicted"/>
<dbReference type="Pfam" id="PF02909">
    <property type="entry name" value="TetR_C_1"/>
    <property type="match status" value="1"/>
</dbReference>
<dbReference type="Proteomes" id="UP001432039">
    <property type="component" value="Chromosome"/>
</dbReference>
<dbReference type="InterPro" id="IPR009057">
    <property type="entry name" value="Homeodomain-like_sf"/>
</dbReference>
<evidence type="ECO:0000256" key="3">
    <source>
        <dbReference type="ARBA" id="ARBA00023125"/>
    </source>
</evidence>
<dbReference type="InterPro" id="IPR003012">
    <property type="entry name" value="Tet_transcr_reg_TetR"/>
</dbReference>
<feature type="DNA-binding region" description="H-T-H motif" evidence="5">
    <location>
        <begin position="25"/>
        <end position="44"/>
    </location>
</feature>
<dbReference type="SUPFAM" id="SSF48498">
    <property type="entry name" value="Tetracyclin repressor-like, C-terminal domain"/>
    <property type="match status" value="1"/>
</dbReference>
<dbReference type="PRINTS" id="PR00455">
    <property type="entry name" value="HTHTETR"/>
</dbReference>
<name>A0ABZ1T7I1_STRVG</name>
<keyword evidence="2" id="KW-0805">Transcription regulation</keyword>
<dbReference type="PANTHER" id="PTHR30055:SF151">
    <property type="entry name" value="TRANSCRIPTIONAL REGULATORY PROTEIN"/>
    <property type="match status" value="1"/>
</dbReference>
<dbReference type="EMBL" id="CP108090">
    <property type="protein sequence ID" value="WUQ11825.1"/>
    <property type="molecule type" value="Genomic_DNA"/>
</dbReference>
<evidence type="ECO:0000259" key="6">
    <source>
        <dbReference type="PROSITE" id="PS50977"/>
    </source>
</evidence>
<evidence type="ECO:0000313" key="7">
    <source>
        <dbReference type="EMBL" id="WUQ11825.1"/>
    </source>
</evidence>
<dbReference type="RefSeq" id="WP_328961251.1">
    <property type="nucleotide sequence ID" value="NZ_CP108090.1"/>
</dbReference>
<evidence type="ECO:0000313" key="8">
    <source>
        <dbReference type="Proteomes" id="UP001432039"/>
    </source>
</evidence>
<dbReference type="InterPro" id="IPR001647">
    <property type="entry name" value="HTH_TetR"/>
</dbReference>
<dbReference type="Gene3D" id="1.10.357.10">
    <property type="entry name" value="Tetracycline Repressor, domain 2"/>
    <property type="match status" value="1"/>
</dbReference>
<evidence type="ECO:0000256" key="1">
    <source>
        <dbReference type="ARBA" id="ARBA00022491"/>
    </source>
</evidence>
<keyword evidence="8" id="KW-1185">Reference proteome</keyword>
<sequence length="224" mass="24226">MPLQRSEVVDMALKLLDDIGLDALSTRRLAGELDVRPGALYWHVASKQDLLDALTEKILDGLPELPSAPGTSWRDEARGLAAGLRDALLAHRDGARLLAGAVSPGPNRLAIADRMMGALSRTGAPLDAAAYGNDTVMSYITGFVLQEQSESLDTSEVDESQREALFDAERYPYLAVWARSWTPDSRRLSFEAGLDILLEGLSVYLAREAEKAPHPRTGPGASSK</sequence>
<dbReference type="Pfam" id="PF00440">
    <property type="entry name" value="TetR_N"/>
    <property type="match status" value="1"/>
</dbReference>
<dbReference type="SUPFAM" id="SSF46689">
    <property type="entry name" value="Homeodomain-like"/>
    <property type="match status" value="1"/>
</dbReference>
<accession>A0ABZ1T7I1</accession>
<dbReference type="PRINTS" id="PR00400">
    <property type="entry name" value="TETREPRESSOR"/>
</dbReference>
<dbReference type="Gene3D" id="1.10.10.60">
    <property type="entry name" value="Homeodomain-like"/>
    <property type="match status" value="1"/>
</dbReference>
<keyword evidence="1" id="KW-0678">Repressor</keyword>
<dbReference type="InterPro" id="IPR004111">
    <property type="entry name" value="Repressor_TetR_C"/>
</dbReference>
<keyword evidence="4" id="KW-0804">Transcription</keyword>
<dbReference type="PROSITE" id="PS50977">
    <property type="entry name" value="HTH_TETR_2"/>
    <property type="match status" value="1"/>
</dbReference>
<evidence type="ECO:0000256" key="5">
    <source>
        <dbReference type="PROSITE-ProRule" id="PRU00335"/>
    </source>
</evidence>
<dbReference type="PANTHER" id="PTHR30055">
    <property type="entry name" value="HTH-TYPE TRANSCRIPTIONAL REGULATOR RUTR"/>
    <property type="match status" value="1"/>
</dbReference>
<feature type="domain" description="HTH tetR-type" evidence="6">
    <location>
        <begin position="2"/>
        <end position="62"/>
    </location>
</feature>
<evidence type="ECO:0000256" key="2">
    <source>
        <dbReference type="ARBA" id="ARBA00023015"/>
    </source>
</evidence>
<dbReference type="InterPro" id="IPR036271">
    <property type="entry name" value="Tet_transcr_reg_TetR-rel_C_sf"/>
</dbReference>
<gene>
    <name evidence="7" type="ORF">OG517_10480</name>
</gene>
<protein>
    <submittedName>
        <fullName evidence="7">TetR/AcrR family transcriptional regulator C-terminal domain-containing protein</fullName>
    </submittedName>
</protein>
<organism evidence="7 8">
    <name type="scientific">Streptomyces virginiae</name>
    <name type="common">Streptomyces cinnamonensis</name>
    <dbReference type="NCBI Taxonomy" id="1961"/>
    <lineage>
        <taxon>Bacteria</taxon>
        <taxon>Bacillati</taxon>
        <taxon>Actinomycetota</taxon>
        <taxon>Actinomycetes</taxon>
        <taxon>Kitasatosporales</taxon>
        <taxon>Streptomycetaceae</taxon>
        <taxon>Streptomyces</taxon>
    </lineage>
</organism>